<organism evidence="2 3">
    <name type="scientific">Arthrobacter livingstonensis</name>
    <dbReference type="NCBI Taxonomy" id="670078"/>
    <lineage>
        <taxon>Bacteria</taxon>
        <taxon>Bacillati</taxon>
        <taxon>Actinomycetota</taxon>
        <taxon>Actinomycetes</taxon>
        <taxon>Micrococcales</taxon>
        <taxon>Micrococcaceae</taxon>
        <taxon>Arthrobacter</taxon>
    </lineage>
</organism>
<name>A0A2V5L613_9MICC</name>
<sequence>MIGRFVGGLFGGGPAPAVPVVSHEDTVAREIAQMGAAVDKLRAAVRRSGSHLPPLLSSQLRQLGDLLREAVTDIGIRGCSTEQRVLLNAMICDYIPSPLQSYLSLPPAHHNEESKATFMFAEQLATLEETLADLLNQIRIGAVEELSTHGRFLADKFAGQDAALQLEHQPAVHQSTEEPPTERDPLRLEGQPWHH</sequence>
<dbReference type="OrthoDB" id="4963691at2"/>
<accession>A0A2V5L613</accession>
<feature type="region of interest" description="Disordered" evidence="1">
    <location>
        <begin position="168"/>
        <end position="195"/>
    </location>
</feature>
<comment type="caution">
    <text evidence="2">The sequence shown here is derived from an EMBL/GenBank/DDBJ whole genome shotgun (WGS) entry which is preliminary data.</text>
</comment>
<dbReference type="EMBL" id="QJVD01000012">
    <property type="protein sequence ID" value="PYI66825.1"/>
    <property type="molecule type" value="Genomic_DNA"/>
</dbReference>
<keyword evidence="3" id="KW-1185">Reference proteome</keyword>
<dbReference type="Proteomes" id="UP000247832">
    <property type="component" value="Unassembled WGS sequence"/>
</dbReference>
<dbReference type="AlphaFoldDB" id="A0A2V5L613"/>
<dbReference type="RefSeq" id="WP_110501256.1">
    <property type="nucleotide sequence ID" value="NZ_QJVD01000012.1"/>
</dbReference>
<protein>
    <submittedName>
        <fullName evidence="2">Uncharacterized protein</fullName>
    </submittedName>
</protein>
<evidence type="ECO:0000313" key="3">
    <source>
        <dbReference type="Proteomes" id="UP000247832"/>
    </source>
</evidence>
<proteinExistence type="predicted"/>
<reference evidence="2 3" key="1">
    <citation type="submission" date="2018-05" db="EMBL/GenBank/DDBJ databases">
        <title>Genetic diversity of glacier-inhabiting Cryobacterium bacteria in China and description of Cryobacterium mengkeensis sp. nov. and Arthrobacter glacialis sp. nov.</title>
        <authorList>
            <person name="Liu Q."/>
            <person name="Xin Y.-H."/>
        </authorList>
    </citation>
    <scope>NUCLEOTIDE SEQUENCE [LARGE SCALE GENOMIC DNA]</scope>
    <source>
        <strain evidence="2 3">LI2</strain>
    </source>
</reference>
<evidence type="ECO:0000256" key="1">
    <source>
        <dbReference type="SAM" id="MobiDB-lite"/>
    </source>
</evidence>
<evidence type="ECO:0000313" key="2">
    <source>
        <dbReference type="EMBL" id="PYI66825.1"/>
    </source>
</evidence>
<gene>
    <name evidence="2" type="ORF">CVV68_12055</name>
</gene>